<protein>
    <submittedName>
        <fullName evidence="1">3-methylmercaptopropionyl-CoA dehydrogenase (DmdC)</fullName>
    </submittedName>
</protein>
<reference evidence="1" key="1">
    <citation type="submission" date="2020-02" db="EMBL/GenBank/DDBJ databases">
        <authorList>
            <person name="Meier V. D."/>
        </authorList>
    </citation>
    <scope>NUCLEOTIDE SEQUENCE</scope>
    <source>
        <strain evidence="1">AVDCRST_MAG66</strain>
    </source>
</reference>
<dbReference type="AlphaFoldDB" id="A0A6J4P1W2"/>
<organism evidence="1">
    <name type="scientific">uncultured Pseudonocardia sp</name>
    <dbReference type="NCBI Taxonomy" id="211455"/>
    <lineage>
        <taxon>Bacteria</taxon>
        <taxon>Bacillati</taxon>
        <taxon>Actinomycetota</taxon>
        <taxon>Actinomycetes</taxon>
        <taxon>Pseudonocardiales</taxon>
        <taxon>Pseudonocardiaceae</taxon>
        <taxon>Pseudonocardia</taxon>
        <taxon>environmental samples</taxon>
    </lineage>
</organism>
<sequence>MLLSRRDLEFLLYEWLDVELLTKRERYAEHSRETFDAVLDLAEQVATEHLHAARVPAVAAVTGTR</sequence>
<name>A0A6J4P1W2_9PSEU</name>
<gene>
    <name evidence="1" type="ORF">AVDCRST_MAG66-1591</name>
</gene>
<dbReference type="EMBL" id="CADCUS010000242">
    <property type="protein sequence ID" value="CAA9403864.1"/>
    <property type="molecule type" value="Genomic_DNA"/>
</dbReference>
<proteinExistence type="predicted"/>
<evidence type="ECO:0000313" key="1">
    <source>
        <dbReference type="EMBL" id="CAA9403864.1"/>
    </source>
</evidence>
<accession>A0A6J4P1W2</accession>